<accession>A0ABR1QDF4</accession>
<sequence length="265" mass="29244">MSIPTFEVEDPELGNQQRLERRRELNRKAQRRFRTRRNQARIRQIEQDNHLATGWSNDWPWSNSPPTVPLVARNQTAGQIPFEVDEPPALDISALDSMLYPTLPQGVPLIEPPALAPFQSSATTVPTADSQPLASHTAAFASQDGEHHTAAAQQFYPSWGAADLSGMTLAKSPQETIVTNTGSPYMPGNSVWPGMMMDMSPSQSPEMLLPACFFPPTMAFDPTTIPVATTETTSPMDSQEALNWADMENMQAAFLWSPVPGTYMQ</sequence>
<keyword evidence="3" id="KW-1185">Reference proteome</keyword>
<dbReference type="EMBL" id="JAQQWE010000005">
    <property type="protein sequence ID" value="KAK7952018.1"/>
    <property type="molecule type" value="Genomic_DNA"/>
</dbReference>
<evidence type="ECO:0000256" key="1">
    <source>
        <dbReference type="SAM" id="MobiDB-lite"/>
    </source>
</evidence>
<evidence type="ECO:0000313" key="2">
    <source>
        <dbReference type="EMBL" id="KAK7952018.1"/>
    </source>
</evidence>
<dbReference type="GeneID" id="92077030"/>
<evidence type="ECO:0008006" key="4">
    <source>
        <dbReference type="Google" id="ProtNLM"/>
    </source>
</evidence>
<dbReference type="Proteomes" id="UP001391051">
    <property type="component" value="Unassembled WGS sequence"/>
</dbReference>
<protein>
    <recommendedName>
        <fullName evidence="4">BZIP domain-containing protein</fullName>
    </recommendedName>
</protein>
<evidence type="ECO:0000313" key="3">
    <source>
        <dbReference type="Proteomes" id="UP001391051"/>
    </source>
</evidence>
<feature type="region of interest" description="Disordered" evidence="1">
    <location>
        <begin position="1"/>
        <end position="21"/>
    </location>
</feature>
<name>A0ABR1QDF4_9PEZI</name>
<gene>
    <name evidence="2" type="ORF">PG986_007746</name>
</gene>
<proteinExistence type="predicted"/>
<organism evidence="2 3">
    <name type="scientific">Apiospora aurea</name>
    <dbReference type="NCBI Taxonomy" id="335848"/>
    <lineage>
        <taxon>Eukaryota</taxon>
        <taxon>Fungi</taxon>
        <taxon>Dikarya</taxon>
        <taxon>Ascomycota</taxon>
        <taxon>Pezizomycotina</taxon>
        <taxon>Sordariomycetes</taxon>
        <taxon>Xylariomycetidae</taxon>
        <taxon>Amphisphaeriales</taxon>
        <taxon>Apiosporaceae</taxon>
        <taxon>Apiospora</taxon>
    </lineage>
</organism>
<comment type="caution">
    <text evidence="2">The sequence shown here is derived from an EMBL/GenBank/DDBJ whole genome shotgun (WGS) entry which is preliminary data.</text>
</comment>
<dbReference type="RefSeq" id="XP_066700080.1">
    <property type="nucleotide sequence ID" value="XM_066843968.1"/>
</dbReference>
<reference evidence="2 3" key="1">
    <citation type="submission" date="2023-01" db="EMBL/GenBank/DDBJ databases">
        <title>Analysis of 21 Apiospora genomes using comparative genomics revels a genus with tremendous synthesis potential of carbohydrate active enzymes and secondary metabolites.</title>
        <authorList>
            <person name="Sorensen T."/>
        </authorList>
    </citation>
    <scope>NUCLEOTIDE SEQUENCE [LARGE SCALE GENOMIC DNA]</scope>
    <source>
        <strain evidence="2 3">CBS 24483</strain>
    </source>
</reference>